<accession>A0A8E2ICP1</accession>
<dbReference type="RefSeq" id="WP_071975101.1">
    <property type="nucleotide sequence ID" value="NZ_CP065424.1"/>
</dbReference>
<dbReference type="InterPro" id="IPR007345">
    <property type="entry name" value="Polysacch_pyruvyl_Trfase"/>
</dbReference>
<dbReference type="Pfam" id="PF04230">
    <property type="entry name" value="PS_pyruv_trans"/>
    <property type="match status" value="1"/>
</dbReference>
<dbReference type="PANTHER" id="PTHR36836:SF1">
    <property type="entry name" value="COLANIC ACID BIOSYNTHESIS PROTEIN WCAK"/>
    <property type="match status" value="1"/>
</dbReference>
<organism evidence="2 3">
    <name type="scientific">Heyndrickxia oleronia</name>
    <dbReference type="NCBI Taxonomy" id="38875"/>
    <lineage>
        <taxon>Bacteria</taxon>
        <taxon>Bacillati</taxon>
        <taxon>Bacillota</taxon>
        <taxon>Bacilli</taxon>
        <taxon>Bacillales</taxon>
        <taxon>Bacillaceae</taxon>
        <taxon>Heyndrickxia</taxon>
    </lineage>
</organism>
<feature type="domain" description="Polysaccharide pyruvyl transferase" evidence="1">
    <location>
        <begin position="13"/>
        <end position="289"/>
    </location>
</feature>
<evidence type="ECO:0000259" key="1">
    <source>
        <dbReference type="Pfam" id="PF04230"/>
    </source>
</evidence>
<dbReference type="EMBL" id="MTLA01000014">
    <property type="protein sequence ID" value="OOP70113.1"/>
    <property type="molecule type" value="Genomic_DNA"/>
</dbReference>
<dbReference type="GO" id="GO:0016740">
    <property type="term" value="F:transferase activity"/>
    <property type="evidence" value="ECO:0007669"/>
    <property type="project" value="UniProtKB-KW"/>
</dbReference>
<reference evidence="2 3" key="1">
    <citation type="submission" date="2017-01" db="EMBL/GenBank/DDBJ databases">
        <title>Draft genome sequence of Bacillus oleronius.</title>
        <authorList>
            <person name="Allam M."/>
        </authorList>
    </citation>
    <scope>NUCLEOTIDE SEQUENCE [LARGE SCALE GENOMIC DNA]</scope>
    <source>
        <strain evidence="2 3">DSM 9356</strain>
    </source>
</reference>
<evidence type="ECO:0000313" key="3">
    <source>
        <dbReference type="Proteomes" id="UP000189761"/>
    </source>
</evidence>
<keyword evidence="3" id="KW-1185">Reference proteome</keyword>
<dbReference type="InterPro" id="IPR019896">
    <property type="entry name" value="Polysacch_pyruvyl_Trfase_CsaB"/>
</dbReference>
<protein>
    <submittedName>
        <fullName evidence="2">Polysaccharide pyruvyl transferase CsaB</fullName>
    </submittedName>
</protein>
<comment type="caution">
    <text evidence="2">The sequence shown here is derived from an EMBL/GenBank/DDBJ whole genome shotgun (WGS) entry which is preliminary data.</text>
</comment>
<proteinExistence type="predicted"/>
<name>A0A8E2ICP1_9BACI</name>
<dbReference type="AlphaFoldDB" id="A0A8E2ICP1"/>
<dbReference type="PANTHER" id="PTHR36836">
    <property type="entry name" value="COLANIC ACID BIOSYNTHESIS PROTEIN WCAK"/>
    <property type="match status" value="1"/>
</dbReference>
<sequence>MQVVISGYYGFNNVGDEAILFSIIQALRLQDPSIKITVLSNNPDSTAKLYDVEAVNRWKLKEIINALKSADGLISGGGSLLQDETGFRSVPYYSGIMKIAQWLHKPVFVYSQGMGPFNKSYSKWIVKSALNKAKQITVRDEESKELLRSIGISKQISIVPDPVMGLSIGQVKNTWLQEQSFPESLICVSVRDWPTENHYKEKIALALDRCVENGVGVLFIPMHGKHDDLASQEVAGLMKQESSIYPYDASIEEKIDMIGKSDLLFGMRLHSLIFAAITYTPFIALSYDPKIDAFASRVKQPVLGHVKDTGWDDETVFTELERMLEQRNNERKKLIEIVEPLKEEAIHVAKSAIEVFHSK</sequence>
<keyword evidence="2" id="KW-0808">Transferase</keyword>
<dbReference type="Proteomes" id="UP000189761">
    <property type="component" value="Unassembled WGS sequence"/>
</dbReference>
<evidence type="ECO:0000313" key="2">
    <source>
        <dbReference type="EMBL" id="OOP70113.1"/>
    </source>
</evidence>
<gene>
    <name evidence="2" type="ORF">BWZ43_01520</name>
</gene>
<dbReference type="NCBIfam" id="TIGR03609">
    <property type="entry name" value="S_layer_CsaB"/>
    <property type="match status" value="1"/>
</dbReference>